<keyword evidence="3" id="KW-0863">Zinc-finger</keyword>
<keyword evidence="8" id="KW-1185">Reference proteome</keyword>
<dbReference type="InterPro" id="IPR013087">
    <property type="entry name" value="Znf_C2H2_type"/>
</dbReference>
<evidence type="ECO:0000313" key="8">
    <source>
        <dbReference type="Proteomes" id="UP001151760"/>
    </source>
</evidence>
<evidence type="ECO:0000313" key="7">
    <source>
        <dbReference type="EMBL" id="GJT20967.1"/>
    </source>
</evidence>
<evidence type="ECO:0000256" key="5">
    <source>
        <dbReference type="ARBA" id="ARBA00034126"/>
    </source>
</evidence>
<sequence>MTSSLASCNACNTEFSNENDQKNHYKSEWHRYNLKRKVSDEILGTQSREFSRTGSLCVVPVRLPEVSLEHLPEISSGGFSSTSIVMSPSIIALLKLLGSGP</sequence>
<feature type="domain" description="C2H2-type" evidence="6">
    <location>
        <begin position="8"/>
        <end position="30"/>
    </location>
</feature>
<gene>
    <name evidence="7" type="ORF">Tco_0890904</name>
</gene>
<name>A0ABQ5C4Q8_9ASTR</name>
<accession>A0ABQ5C4Q8</accession>
<dbReference type="InterPro" id="IPR022755">
    <property type="entry name" value="Znf_C2H2_jaz"/>
</dbReference>
<dbReference type="PANTHER" id="PTHR13182:SF8">
    <property type="entry name" value="CYTOPLASMIC 60S SUBUNIT BIOGENESIS FACTOR ZNF622"/>
    <property type="match status" value="1"/>
</dbReference>
<keyword evidence="4" id="KW-0862">Zinc</keyword>
<dbReference type="EMBL" id="BQNB010013849">
    <property type="protein sequence ID" value="GJT20967.1"/>
    <property type="molecule type" value="Genomic_DNA"/>
</dbReference>
<dbReference type="PANTHER" id="PTHR13182">
    <property type="entry name" value="ZINC FINGER PROTEIN 622"/>
    <property type="match status" value="1"/>
</dbReference>
<evidence type="ECO:0000259" key="6">
    <source>
        <dbReference type="PROSITE" id="PS00028"/>
    </source>
</evidence>
<dbReference type="Gene3D" id="3.30.160.60">
    <property type="entry name" value="Classic Zinc Finger"/>
    <property type="match status" value="1"/>
</dbReference>
<protein>
    <submittedName>
        <fullName evidence="7">Cytoplasmic 60S subunit biogenesis factor REI1 homolog 1-like protein</fullName>
    </submittedName>
</protein>
<dbReference type="InterPro" id="IPR003604">
    <property type="entry name" value="Matrin/U1-like-C_Znf_C2H2"/>
</dbReference>
<evidence type="ECO:0000256" key="4">
    <source>
        <dbReference type="ARBA" id="ARBA00022833"/>
    </source>
</evidence>
<dbReference type="Proteomes" id="UP001151760">
    <property type="component" value="Unassembled WGS sequence"/>
</dbReference>
<dbReference type="PROSITE" id="PS00028">
    <property type="entry name" value="ZINC_FINGER_C2H2_1"/>
    <property type="match status" value="1"/>
</dbReference>
<dbReference type="Pfam" id="PF12171">
    <property type="entry name" value="zf-C2H2_jaz"/>
    <property type="match status" value="1"/>
</dbReference>
<organism evidence="7 8">
    <name type="scientific">Tanacetum coccineum</name>
    <dbReference type="NCBI Taxonomy" id="301880"/>
    <lineage>
        <taxon>Eukaryota</taxon>
        <taxon>Viridiplantae</taxon>
        <taxon>Streptophyta</taxon>
        <taxon>Embryophyta</taxon>
        <taxon>Tracheophyta</taxon>
        <taxon>Spermatophyta</taxon>
        <taxon>Magnoliopsida</taxon>
        <taxon>eudicotyledons</taxon>
        <taxon>Gunneridae</taxon>
        <taxon>Pentapetalae</taxon>
        <taxon>asterids</taxon>
        <taxon>campanulids</taxon>
        <taxon>Asterales</taxon>
        <taxon>Asteraceae</taxon>
        <taxon>Asteroideae</taxon>
        <taxon>Anthemideae</taxon>
        <taxon>Anthemidinae</taxon>
        <taxon>Tanacetum</taxon>
    </lineage>
</organism>
<dbReference type="InterPro" id="IPR040025">
    <property type="entry name" value="Znf622/Rei1/Reh1"/>
</dbReference>
<evidence type="ECO:0000256" key="1">
    <source>
        <dbReference type="ARBA" id="ARBA00022517"/>
    </source>
</evidence>
<comment type="caution">
    <text evidence="7">The sequence shown here is derived from an EMBL/GenBank/DDBJ whole genome shotgun (WGS) entry which is preliminary data.</text>
</comment>
<proteinExistence type="inferred from homology"/>
<dbReference type="InterPro" id="IPR036236">
    <property type="entry name" value="Znf_C2H2_sf"/>
</dbReference>
<dbReference type="SUPFAM" id="SSF57667">
    <property type="entry name" value="beta-beta-alpha zinc fingers"/>
    <property type="match status" value="1"/>
</dbReference>
<keyword evidence="2" id="KW-0479">Metal-binding</keyword>
<evidence type="ECO:0000256" key="2">
    <source>
        <dbReference type="ARBA" id="ARBA00022723"/>
    </source>
</evidence>
<reference evidence="7" key="1">
    <citation type="journal article" date="2022" name="Int. J. Mol. Sci.">
        <title>Draft Genome of Tanacetum Coccineum: Genomic Comparison of Closely Related Tanacetum-Family Plants.</title>
        <authorList>
            <person name="Yamashiro T."/>
            <person name="Shiraishi A."/>
            <person name="Nakayama K."/>
            <person name="Satake H."/>
        </authorList>
    </citation>
    <scope>NUCLEOTIDE SEQUENCE</scope>
</reference>
<keyword evidence="1" id="KW-0690">Ribosome biogenesis</keyword>
<evidence type="ECO:0000256" key="3">
    <source>
        <dbReference type="ARBA" id="ARBA00022771"/>
    </source>
</evidence>
<comment type="similarity">
    <text evidence="5">Belongs to the REI1 family.</text>
</comment>
<reference evidence="7" key="2">
    <citation type="submission" date="2022-01" db="EMBL/GenBank/DDBJ databases">
        <authorList>
            <person name="Yamashiro T."/>
            <person name="Shiraishi A."/>
            <person name="Satake H."/>
            <person name="Nakayama K."/>
        </authorList>
    </citation>
    <scope>NUCLEOTIDE SEQUENCE</scope>
</reference>
<dbReference type="SMART" id="SM00451">
    <property type="entry name" value="ZnF_U1"/>
    <property type="match status" value="1"/>
</dbReference>